<dbReference type="EMBL" id="FQZF01000009">
    <property type="protein sequence ID" value="SHJ13376.1"/>
    <property type="molecule type" value="Genomic_DNA"/>
</dbReference>
<dbReference type="AlphaFoldDB" id="A0A1M6GTU0"/>
<sequence length="54" mass="5345">MFELFTLGALASALVGGAAHPAAPEADFIAGPVPSRAWSRGGQHDAAAEPGKDG</sequence>
<dbReference type="RefSeq" id="WP_175562595.1">
    <property type="nucleotide sequence ID" value="NZ_FQZF01000009.1"/>
</dbReference>
<keyword evidence="2" id="KW-1185">Reference proteome</keyword>
<accession>A0A1M6GTU0</accession>
<gene>
    <name evidence="1" type="ORF">SAMN02745194_01802</name>
</gene>
<evidence type="ECO:0000313" key="2">
    <source>
        <dbReference type="Proteomes" id="UP000184387"/>
    </source>
</evidence>
<evidence type="ECO:0000313" key="1">
    <source>
        <dbReference type="EMBL" id="SHJ13376.1"/>
    </source>
</evidence>
<protein>
    <submittedName>
        <fullName evidence="1">Uncharacterized protein</fullName>
    </submittedName>
</protein>
<organism evidence="1 2">
    <name type="scientific">Muricoccus roseus</name>
    <dbReference type="NCBI Taxonomy" id="198092"/>
    <lineage>
        <taxon>Bacteria</taxon>
        <taxon>Pseudomonadati</taxon>
        <taxon>Pseudomonadota</taxon>
        <taxon>Alphaproteobacteria</taxon>
        <taxon>Acetobacterales</taxon>
        <taxon>Roseomonadaceae</taxon>
        <taxon>Muricoccus</taxon>
    </lineage>
</organism>
<dbReference type="Proteomes" id="UP000184387">
    <property type="component" value="Unassembled WGS sequence"/>
</dbReference>
<proteinExistence type="predicted"/>
<name>A0A1M6GTU0_9PROT</name>
<reference evidence="1 2" key="1">
    <citation type="submission" date="2016-11" db="EMBL/GenBank/DDBJ databases">
        <authorList>
            <person name="Jaros S."/>
            <person name="Januszkiewicz K."/>
            <person name="Wedrychowicz H."/>
        </authorList>
    </citation>
    <scope>NUCLEOTIDE SEQUENCE [LARGE SCALE GENOMIC DNA]</scope>
    <source>
        <strain evidence="1 2">DSM 14916</strain>
    </source>
</reference>